<gene>
    <name evidence="1" type="ORF">HMEPL2_24920</name>
</gene>
<keyword evidence="2" id="KW-1185">Reference proteome</keyword>
<evidence type="ECO:0000313" key="1">
    <source>
        <dbReference type="EMBL" id="BCB72141.1"/>
    </source>
</evidence>
<dbReference type="EMBL" id="AP022869">
    <property type="protein sequence ID" value="BCB72141.1"/>
    <property type="molecule type" value="Genomic_DNA"/>
</dbReference>
<evidence type="ECO:0000313" key="2">
    <source>
        <dbReference type="Proteomes" id="UP000501053"/>
    </source>
</evidence>
<protein>
    <submittedName>
        <fullName evidence="1">Uncharacterized protein</fullName>
    </submittedName>
</protein>
<reference evidence="1 2" key="1">
    <citation type="submission" date="2020-03" db="EMBL/GenBank/DDBJ databases">
        <title>Complete Genome Sequence of Halomonas meridiana strain Eplume2, isolated from hydrothermal-plume in the north east Pacific Ocean.</title>
        <authorList>
            <person name="Kurihara Y."/>
            <person name="Kawai S."/>
            <person name="Sakai A."/>
            <person name="Galipon J."/>
            <person name="Arakawa K."/>
        </authorList>
    </citation>
    <scope>NUCLEOTIDE SEQUENCE [LARGE SCALE GENOMIC DNA]</scope>
    <source>
        <strain evidence="1 2">Eplume2</strain>
    </source>
</reference>
<organism evidence="1 2">
    <name type="scientific">Vreelandella aquamarina</name>
    <dbReference type="NCBI Taxonomy" id="77097"/>
    <lineage>
        <taxon>Bacteria</taxon>
        <taxon>Pseudomonadati</taxon>
        <taxon>Pseudomonadota</taxon>
        <taxon>Gammaproteobacteria</taxon>
        <taxon>Oceanospirillales</taxon>
        <taxon>Halomonadaceae</taxon>
        <taxon>Vreelandella</taxon>
    </lineage>
</organism>
<accession>A0A6F8XCM6</accession>
<name>A0A6F8XCM6_9GAMM</name>
<dbReference type="AlphaFoldDB" id="A0A6F8XCM6"/>
<dbReference type="Proteomes" id="UP000501053">
    <property type="component" value="Chromosome"/>
</dbReference>
<sequence length="69" mass="7703">MVHYEFEQLIDHREHNLLVYAEKSGLTALRNATSIHVTGHTAQAMTPDGCLRYDAPSARLSRPRLSGVV</sequence>
<proteinExistence type="predicted"/>